<dbReference type="EMBL" id="MLFT02000007">
    <property type="protein sequence ID" value="PHT42529.1"/>
    <property type="molecule type" value="Genomic_DNA"/>
</dbReference>
<dbReference type="Proteomes" id="UP000224567">
    <property type="component" value="Unassembled WGS sequence"/>
</dbReference>
<organism evidence="1 2">
    <name type="scientific">Capsicum baccatum</name>
    <name type="common">Peruvian pepper</name>
    <dbReference type="NCBI Taxonomy" id="33114"/>
    <lineage>
        <taxon>Eukaryota</taxon>
        <taxon>Viridiplantae</taxon>
        <taxon>Streptophyta</taxon>
        <taxon>Embryophyta</taxon>
        <taxon>Tracheophyta</taxon>
        <taxon>Spermatophyta</taxon>
        <taxon>Magnoliopsida</taxon>
        <taxon>eudicotyledons</taxon>
        <taxon>Gunneridae</taxon>
        <taxon>Pentapetalae</taxon>
        <taxon>asterids</taxon>
        <taxon>lamiids</taxon>
        <taxon>Solanales</taxon>
        <taxon>Solanaceae</taxon>
        <taxon>Solanoideae</taxon>
        <taxon>Capsiceae</taxon>
        <taxon>Capsicum</taxon>
    </lineage>
</organism>
<sequence length="89" mass="10022">MTENLLSMDSFDDAFPSMNNSMYMIITIFHYTQAAQAIGIPKVGVTYACGHTGLIDKGMKYFLSMDRDYGIAINPKHYTCMIDLLRRAA</sequence>
<evidence type="ECO:0000313" key="1">
    <source>
        <dbReference type="EMBL" id="PHT42529.1"/>
    </source>
</evidence>
<reference evidence="1 2" key="1">
    <citation type="journal article" date="2017" name="Genome Biol.">
        <title>New reference genome sequences of hot pepper reveal the massive evolution of plant disease-resistance genes by retroduplication.</title>
        <authorList>
            <person name="Kim S."/>
            <person name="Park J."/>
            <person name="Yeom S.I."/>
            <person name="Kim Y.M."/>
            <person name="Seo E."/>
            <person name="Kim K.T."/>
            <person name="Kim M.S."/>
            <person name="Lee J.M."/>
            <person name="Cheong K."/>
            <person name="Shin H.S."/>
            <person name="Kim S.B."/>
            <person name="Han K."/>
            <person name="Lee J."/>
            <person name="Park M."/>
            <person name="Lee H.A."/>
            <person name="Lee H.Y."/>
            <person name="Lee Y."/>
            <person name="Oh S."/>
            <person name="Lee J.H."/>
            <person name="Choi E."/>
            <person name="Choi E."/>
            <person name="Lee S.E."/>
            <person name="Jeon J."/>
            <person name="Kim H."/>
            <person name="Choi G."/>
            <person name="Song H."/>
            <person name="Lee J."/>
            <person name="Lee S.C."/>
            <person name="Kwon J.K."/>
            <person name="Lee H.Y."/>
            <person name="Koo N."/>
            <person name="Hong Y."/>
            <person name="Kim R.W."/>
            <person name="Kang W.H."/>
            <person name="Huh J.H."/>
            <person name="Kang B.C."/>
            <person name="Yang T.J."/>
            <person name="Lee Y.H."/>
            <person name="Bennetzen J.L."/>
            <person name="Choi D."/>
        </authorList>
    </citation>
    <scope>NUCLEOTIDE SEQUENCE [LARGE SCALE GENOMIC DNA]</scope>
    <source>
        <strain evidence="2">cv. PBC81</strain>
    </source>
</reference>
<reference evidence="2" key="2">
    <citation type="journal article" date="2017" name="J. Anim. Genet.">
        <title>Multiple reference genome sequences of hot pepper reveal the massive evolution of plant disease resistance genes by retroduplication.</title>
        <authorList>
            <person name="Kim S."/>
            <person name="Park J."/>
            <person name="Yeom S.-I."/>
            <person name="Kim Y.-M."/>
            <person name="Seo E."/>
            <person name="Kim K.-T."/>
            <person name="Kim M.-S."/>
            <person name="Lee J.M."/>
            <person name="Cheong K."/>
            <person name="Shin H.-S."/>
            <person name="Kim S.-B."/>
            <person name="Han K."/>
            <person name="Lee J."/>
            <person name="Park M."/>
            <person name="Lee H.-A."/>
            <person name="Lee H.-Y."/>
            <person name="Lee Y."/>
            <person name="Oh S."/>
            <person name="Lee J.H."/>
            <person name="Choi E."/>
            <person name="Choi E."/>
            <person name="Lee S.E."/>
            <person name="Jeon J."/>
            <person name="Kim H."/>
            <person name="Choi G."/>
            <person name="Song H."/>
            <person name="Lee J."/>
            <person name="Lee S.-C."/>
            <person name="Kwon J.-K."/>
            <person name="Lee H.-Y."/>
            <person name="Koo N."/>
            <person name="Hong Y."/>
            <person name="Kim R.W."/>
            <person name="Kang W.-H."/>
            <person name="Huh J.H."/>
            <person name="Kang B.-C."/>
            <person name="Yang T.-J."/>
            <person name="Lee Y.-H."/>
            <person name="Bennetzen J.L."/>
            <person name="Choi D."/>
        </authorList>
    </citation>
    <scope>NUCLEOTIDE SEQUENCE [LARGE SCALE GENOMIC DNA]</scope>
    <source>
        <strain evidence="2">cv. PBC81</strain>
    </source>
</reference>
<dbReference type="PANTHER" id="PTHR47924:SF204">
    <property type="entry name" value="PENTATRICOPEPTIDE REPEAT-CONTAINING PROTEIN"/>
    <property type="match status" value="1"/>
</dbReference>
<comment type="caution">
    <text evidence="1">The sequence shown here is derived from an EMBL/GenBank/DDBJ whole genome shotgun (WGS) entry which is preliminary data.</text>
</comment>
<dbReference type="AlphaFoldDB" id="A0A2G2WBH4"/>
<proteinExistence type="predicted"/>
<evidence type="ECO:0000313" key="2">
    <source>
        <dbReference type="Proteomes" id="UP000224567"/>
    </source>
</evidence>
<accession>A0A2G2WBH4</accession>
<dbReference type="OrthoDB" id="1913471at2759"/>
<dbReference type="PANTHER" id="PTHR47924">
    <property type="entry name" value="PENTATRICOPEPTIDE REPEAT-CONTAINING PROTEIN"/>
    <property type="match status" value="1"/>
</dbReference>
<dbReference type="STRING" id="33114.A0A2G2WBH4"/>
<gene>
    <name evidence="1" type="ORF">CQW23_16554</name>
</gene>
<name>A0A2G2WBH4_CAPBA</name>
<keyword evidence="2" id="KW-1185">Reference proteome</keyword>
<protein>
    <submittedName>
        <fullName evidence="1">Uncharacterized protein</fullName>
    </submittedName>
</protein>